<gene>
    <name evidence="3" type="ORF">M378DRAFT_9777</name>
</gene>
<reference evidence="3 4" key="1">
    <citation type="submission" date="2014-04" db="EMBL/GenBank/DDBJ databases">
        <title>Evolutionary Origins and Diversification of the Mycorrhizal Mutualists.</title>
        <authorList>
            <consortium name="DOE Joint Genome Institute"/>
            <consortium name="Mycorrhizal Genomics Consortium"/>
            <person name="Kohler A."/>
            <person name="Kuo A."/>
            <person name="Nagy L.G."/>
            <person name="Floudas D."/>
            <person name="Copeland A."/>
            <person name="Barry K.W."/>
            <person name="Cichocki N."/>
            <person name="Veneault-Fourrey C."/>
            <person name="LaButti K."/>
            <person name="Lindquist E.A."/>
            <person name="Lipzen A."/>
            <person name="Lundell T."/>
            <person name="Morin E."/>
            <person name="Murat C."/>
            <person name="Riley R."/>
            <person name="Ohm R."/>
            <person name="Sun H."/>
            <person name="Tunlid A."/>
            <person name="Henrissat B."/>
            <person name="Grigoriev I.V."/>
            <person name="Hibbett D.S."/>
            <person name="Martin F."/>
        </authorList>
    </citation>
    <scope>NUCLEOTIDE SEQUENCE [LARGE SCALE GENOMIC DNA]</scope>
    <source>
        <strain evidence="3 4">Koide BX008</strain>
    </source>
</reference>
<dbReference type="Gene3D" id="2.60.120.260">
    <property type="entry name" value="Galactose-binding domain-like"/>
    <property type="match status" value="1"/>
</dbReference>
<evidence type="ECO:0000313" key="3">
    <source>
        <dbReference type="EMBL" id="KIL67155.1"/>
    </source>
</evidence>
<dbReference type="OrthoDB" id="2758521at2759"/>
<keyword evidence="2" id="KW-0812">Transmembrane</keyword>
<sequence length="426" mass="46968">MMDQTLSSATHRLGLPPPPQQGYLFSCFLPFNRMYMWARLGASRNRAFYRTLLFLFTILGPVCRAVLVNRTIDSNLGDPVTGFVPIYQPPQNFWVSQLCSECFIRPDSSKAFDGTWNSATYIPGNEDVNVTLRFTGVAVWVFFIVPNSGVHGFGLTTYTLVNITLDGKNAGVFSHKPDTRSDPSYNVTIFSKSGLANTSHELVIGTNDYYNYSYINFDWAIYTVDDGAPSSQSISTTTAPSSLASTSSSTPAPQNSSSKTGVIVGSTLGGLAVIALVLVFIVRRLRRAPPVRYKKDEGMLDIDVPTHHQPNHNRRIPVPVHGPTQSKAARLREERQRDIDERIQSAQRELDNLRLARNAGSADDSSSAAGASQPSPELASLRNDMEQLRNQVGYLHARRESDLALILSNEPLPVPPAYTQLSNNVQ</sequence>
<protein>
    <submittedName>
        <fullName evidence="3">Uncharacterized protein</fullName>
    </submittedName>
</protein>
<keyword evidence="2" id="KW-0472">Membrane</keyword>
<feature type="transmembrane region" description="Helical" evidence="2">
    <location>
        <begin position="261"/>
        <end position="282"/>
    </location>
</feature>
<name>A0A0C2SUP9_AMAMK</name>
<evidence type="ECO:0000256" key="1">
    <source>
        <dbReference type="SAM" id="MobiDB-lite"/>
    </source>
</evidence>
<proteinExistence type="predicted"/>
<feature type="transmembrane region" description="Helical" evidence="2">
    <location>
        <begin position="48"/>
        <end position="67"/>
    </location>
</feature>
<keyword evidence="4" id="KW-1185">Reference proteome</keyword>
<feature type="compositionally biased region" description="Low complexity" evidence="1">
    <location>
        <begin position="359"/>
        <end position="372"/>
    </location>
</feature>
<keyword evidence="2" id="KW-1133">Transmembrane helix</keyword>
<dbReference type="HOGENOM" id="CLU_033259_3_0_1"/>
<dbReference type="EMBL" id="KN818233">
    <property type="protein sequence ID" value="KIL67155.1"/>
    <property type="molecule type" value="Genomic_DNA"/>
</dbReference>
<organism evidence="3 4">
    <name type="scientific">Amanita muscaria (strain Koide BX008)</name>
    <dbReference type="NCBI Taxonomy" id="946122"/>
    <lineage>
        <taxon>Eukaryota</taxon>
        <taxon>Fungi</taxon>
        <taxon>Dikarya</taxon>
        <taxon>Basidiomycota</taxon>
        <taxon>Agaricomycotina</taxon>
        <taxon>Agaricomycetes</taxon>
        <taxon>Agaricomycetidae</taxon>
        <taxon>Agaricales</taxon>
        <taxon>Pluteineae</taxon>
        <taxon>Amanitaceae</taxon>
        <taxon>Amanita</taxon>
    </lineage>
</organism>
<feature type="region of interest" description="Disordered" evidence="1">
    <location>
        <begin position="231"/>
        <end position="259"/>
    </location>
</feature>
<feature type="compositionally biased region" description="Low complexity" evidence="1">
    <location>
        <begin position="233"/>
        <end position="258"/>
    </location>
</feature>
<accession>A0A0C2SUP9</accession>
<dbReference type="InParanoid" id="A0A0C2SUP9"/>
<feature type="region of interest" description="Disordered" evidence="1">
    <location>
        <begin position="358"/>
        <end position="378"/>
    </location>
</feature>
<dbReference type="STRING" id="946122.A0A0C2SUP9"/>
<evidence type="ECO:0000256" key="2">
    <source>
        <dbReference type="SAM" id="Phobius"/>
    </source>
</evidence>
<feature type="region of interest" description="Disordered" evidence="1">
    <location>
        <begin position="305"/>
        <end position="337"/>
    </location>
</feature>
<dbReference type="Proteomes" id="UP000054549">
    <property type="component" value="Unassembled WGS sequence"/>
</dbReference>
<evidence type="ECO:0000313" key="4">
    <source>
        <dbReference type="Proteomes" id="UP000054549"/>
    </source>
</evidence>
<dbReference type="AlphaFoldDB" id="A0A0C2SUP9"/>